<dbReference type="Pfam" id="PF13442">
    <property type="entry name" value="Cytochrome_CBB3"/>
    <property type="match status" value="2"/>
</dbReference>
<comment type="caution">
    <text evidence="24">The sequence shown here is derived from an EMBL/GenBank/DDBJ whole genome shotgun (WGS) entry which is preliminary data.</text>
</comment>
<comment type="cofactor">
    <cofactor evidence="19 21">
        <name>heme c</name>
        <dbReference type="ChEBI" id="CHEBI:61717"/>
    </cofactor>
    <text evidence="19 21">Binds 2 heme C groups per subunit.</text>
</comment>
<feature type="binding site" description="axial binding residue" evidence="20">
    <location>
        <position position="173"/>
    </location>
    <ligand>
        <name>heme c</name>
        <dbReference type="ChEBI" id="CHEBI:61717"/>
        <label>2</label>
    </ligand>
    <ligandPart>
        <name>Fe</name>
        <dbReference type="ChEBI" id="CHEBI:18248"/>
    </ligandPart>
</feature>
<keyword evidence="5 19" id="KW-1003">Cell membrane</keyword>
<evidence type="ECO:0000256" key="13">
    <source>
        <dbReference type="ARBA" id="ARBA00022982"/>
    </source>
</evidence>
<evidence type="ECO:0000256" key="6">
    <source>
        <dbReference type="ARBA" id="ARBA00022519"/>
    </source>
</evidence>
<evidence type="ECO:0000256" key="9">
    <source>
        <dbReference type="ARBA" id="ARBA00022692"/>
    </source>
</evidence>
<evidence type="ECO:0000313" key="24">
    <source>
        <dbReference type="EMBL" id="PKU26230.1"/>
    </source>
</evidence>
<dbReference type="OrthoDB" id="9811281at2"/>
<dbReference type="PROSITE" id="PS51007">
    <property type="entry name" value="CYTC"/>
    <property type="match status" value="2"/>
</dbReference>
<dbReference type="GO" id="GO:0005886">
    <property type="term" value="C:plasma membrane"/>
    <property type="evidence" value="ECO:0007669"/>
    <property type="project" value="UniProtKB-SubCell"/>
</dbReference>
<evidence type="ECO:0000259" key="23">
    <source>
        <dbReference type="PROSITE" id="PS51007"/>
    </source>
</evidence>
<evidence type="ECO:0000256" key="4">
    <source>
        <dbReference type="ARBA" id="ARBA00022448"/>
    </source>
</evidence>
<evidence type="ECO:0000256" key="7">
    <source>
        <dbReference type="ARBA" id="ARBA00022617"/>
    </source>
</evidence>
<evidence type="ECO:0000256" key="22">
    <source>
        <dbReference type="SAM" id="Phobius"/>
    </source>
</evidence>
<keyword evidence="13 19" id="KW-0249">Electron transport</keyword>
<dbReference type="Gene3D" id="6.10.280.130">
    <property type="match status" value="1"/>
</dbReference>
<dbReference type="InterPro" id="IPR036909">
    <property type="entry name" value="Cyt_c-like_dom_sf"/>
</dbReference>
<feature type="domain" description="Cytochrome c" evidence="23">
    <location>
        <begin position="109"/>
        <end position="198"/>
    </location>
</feature>
<keyword evidence="8 19" id="KW-0679">Respiratory chain</keyword>
<evidence type="ECO:0000313" key="25">
    <source>
        <dbReference type="Proteomes" id="UP000233293"/>
    </source>
</evidence>
<keyword evidence="7 19" id="KW-0349">Heme</keyword>
<dbReference type="SUPFAM" id="SSF46626">
    <property type="entry name" value="Cytochrome c"/>
    <property type="match status" value="2"/>
</dbReference>
<comment type="subunit">
    <text evidence="19">Component of the cbb3-type cytochrome c oxidase.</text>
</comment>
<feature type="binding site" description="axial binding residue" evidence="20">
    <location>
        <position position="222"/>
    </location>
    <ligand>
        <name>heme c</name>
        <dbReference type="ChEBI" id="CHEBI:61717"/>
        <label>2</label>
    </ligand>
    <ligandPart>
        <name>Fe</name>
        <dbReference type="ChEBI" id="CHEBI:18248"/>
    </ligandPart>
</feature>
<dbReference type="InterPro" id="IPR050597">
    <property type="entry name" value="Cytochrome_c_Oxidase_Subunit"/>
</dbReference>
<dbReference type="EMBL" id="PIUM01000002">
    <property type="protein sequence ID" value="PKU26230.1"/>
    <property type="molecule type" value="Genomic_DNA"/>
</dbReference>
<accession>A0A2N3Q0P6</accession>
<dbReference type="InterPro" id="IPR004678">
    <property type="entry name" value="Cyt_c_oxidase_cbb3_su3"/>
</dbReference>
<comment type="similarity">
    <text evidence="3 19">Belongs to the CcoP / FixP family.</text>
</comment>
<dbReference type="GO" id="GO:0009055">
    <property type="term" value="F:electron transfer activity"/>
    <property type="evidence" value="ECO:0007669"/>
    <property type="project" value="InterPro"/>
</dbReference>
<evidence type="ECO:0000256" key="21">
    <source>
        <dbReference type="PIRSR" id="PIRSR000006-2"/>
    </source>
</evidence>
<evidence type="ECO:0000256" key="19">
    <source>
        <dbReference type="PIRNR" id="PIRNR000006"/>
    </source>
</evidence>
<evidence type="ECO:0000256" key="5">
    <source>
        <dbReference type="ARBA" id="ARBA00022475"/>
    </source>
</evidence>
<evidence type="ECO:0000256" key="16">
    <source>
        <dbReference type="ARBA" id="ARBA00023004"/>
    </source>
</evidence>
<feature type="binding site" description="axial binding residue" evidence="20">
    <location>
        <position position="126"/>
    </location>
    <ligand>
        <name>heme c</name>
        <dbReference type="ChEBI" id="CHEBI:61717"/>
        <label>1</label>
    </ligand>
    <ligandPart>
        <name>Fe</name>
        <dbReference type="ChEBI" id="CHEBI:18248"/>
    </ligandPart>
</feature>
<dbReference type="UniPathway" id="UPA00705"/>
<gene>
    <name evidence="24" type="primary">ccoP</name>
    <name evidence="24" type="ORF">CWS72_03665</name>
</gene>
<proteinExistence type="inferred from homology"/>
<evidence type="ECO:0000256" key="2">
    <source>
        <dbReference type="ARBA" id="ARBA00004673"/>
    </source>
</evidence>
<keyword evidence="6 19" id="KW-0997">Cell inner membrane</keyword>
<sequence length="292" mass="31596">MATNAEKDPVTGQYTTGHEWDGIKELNTPLPRWWMGVFYATIIWAIGYWVLYPSWPTLNGYWAGTLGWHSRSQVVQDIEQAKSAKAVYLAKIQEASLEDIVKDKDLLNFALAGGRSVFNENCAACHGVGGVGAYGFPSLADDQWLWGGTLDDVRTTITYGIRNSNPNSRQSEMPQWGGGDPLSDEELNNLAEYVLSLSKSSSDQAAAQKGLPIFAERCSPCHGEAGEGSQAVGAPALAAGIWLYKGKNQKAEIISQVKNPKGGVMPSWTDRGLDEATIKTLAVYVHSLGGGK</sequence>
<keyword evidence="4 19" id="KW-0813">Transport</keyword>
<dbReference type="GO" id="GO:0020037">
    <property type="term" value="F:heme binding"/>
    <property type="evidence" value="ECO:0007669"/>
    <property type="project" value="InterPro"/>
</dbReference>
<evidence type="ECO:0000256" key="15">
    <source>
        <dbReference type="ARBA" id="ARBA00023002"/>
    </source>
</evidence>
<organism evidence="24 25">
    <name type="scientific">Telmatospirillum siberiense</name>
    <dbReference type="NCBI Taxonomy" id="382514"/>
    <lineage>
        <taxon>Bacteria</taxon>
        <taxon>Pseudomonadati</taxon>
        <taxon>Pseudomonadota</taxon>
        <taxon>Alphaproteobacteria</taxon>
        <taxon>Rhodospirillales</taxon>
        <taxon>Rhodospirillaceae</taxon>
        <taxon>Telmatospirillum</taxon>
    </lineage>
</organism>
<evidence type="ECO:0000256" key="12">
    <source>
        <dbReference type="ARBA" id="ARBA00022781"/>
    </source>
</evidence>
<reference evidence="25" key="1">
    <citation type="submission" date="2017-12" db="EMBL/GenBank/DDBJ databases">
        <title>Draft genome sequence of Telmatospirillum siberiense 26-4b1T, an acidotolerant peatland alphaproteobacterium potentially involved in sulfur cycling.</title>
        <authorList>
            <person name="Hausmann B."/>
            <person name="Pjevac P."/>
            <person name="Schreck K."/>
            <person name="Herbold C.W."/>
            <person name="Daims H."/>
            <person name="Wagner M."/>
            <person name="Pester M."/>
            <person name="Loy A."/>
        </authorList>
    </citation>
    <scope>NUCLEOTIDE SEQUENCE [LARGE SCALE GENOMIC DNA]</scope>
    <source>
        <strain evidence="25">26-4b1</strain>
    </source>
</reference>
<protein>
    <recommendedName>
        <fullName evidence="19">Cbb3-type cytochrome c oxidase subunit</fullName>
    </recommendedName>
</protein>
<evidence type="ECO:0000256" key="10">
    <source>
        <dbReference type="ARBA" id="ARBA00022723"/>
    </source>
</evidence>
<evidence type="ECO:0000256" key="17">
    <source>
        <dbReference type="ARBA" id="ARBA00023065"/>
    </source>
</evidence>
<keyword evidence="15 19" id="KW-0560">Oxidoreductase</keyword>
<feature type="binding site" description="covalent" evidence="21">
    <location>
        <position position="218"/>
    </location>
    <ligand>
        <name>heme c</name>
        <dbReference type="ChEBI" id="CHEBI:61717"/>
        <label>2</label>
    </ligand>
</feature>
<dbReference type="GO" id="GO:1902600">
    <property type="term" value="P:proton transmembrane transport"/>
    <property type="evidence" value="ECO:0007669"/>
    <property type="project" value="UniProtKB-KW"/>
</dbReference>
<name>A0A2N3Q0P6_9PROT</name>
<feature type="domain" description="Cytochrome c" evidence="23">
    <location>
        <begin position="205"/>
        <end position="289"/>
    </location>
</feature>
<keyword evidence="25" id="KW-1185">Reference proteome</keyword>
<evidence type="ECO:0000256" key="1">
    <source>
        <dbReference type="ARBA" id="ARBA00004533"/>
    </source>
</evidence>
<dbReference type="NCBIfam" id="TIGR00782">
    <property type="entry name" value="ccoP"/>
    <property type="match status" value="1"/>
</dbReference>
<keyword evidence="17 19" id="KW-0406">Ion transport</keyword>
<feature type="binding site" description="covalent" evidence="21">
    <location>
        <position position="125"/>
    </location>
    <ligand>
        <name>heme c</name>
        <dbReference type="ChEBI" id="CHEBI:61717"/>
        <label>1</label>
    </ligand>
</feature>
<keyword evidence="9 22" id="KW-0812">Transmembrane</keyword>
<evidence type="ECO:0000256" key="11">
    <source>
        <dbReference type="ARBA" id="ARBA00022737"/>
    </source>
</evidence>
<evidence type="ECO:0000256" key="14">
    <source>
        <dbReference type="ARBA" id="ARBA00022989"/>
    </source>
</evidence>
<dbReference type="InterPro" id="IPR009056">
    <property type="entry name" value="Cyt_c-like_dom"/>
</dbReference>
<dbReference type="PIRSF" id="PIRSF000006">
    <property type="entry name" value="Cbb3-Cox_fixP"/>
    <property type="match status" value="1"/>
</dbReference>
<dbReference type="PANTHER" id="PTHR33751">
    <property type="entry name" value="CBB3-TYPE CYTOCHROME C OXIDASE SUBUNIT FIXP"/>
    <property type="match status" value="1"/>
</dbReference>
<keyword evidence="18 19" id="KW-0472">Membrane</keyword>
<keyword evidence="11" id="KW-0677">Repeat</keyword>
<dbReference type="Gene3D" id="1.10.760.10">
    <property type="entry name" value="Cytochrome c-like domain"/>
    <property type="match status" value="2"/>
</dbReference>
<feature type="binding site" description="covalent" evidence="21">
    <location>
        <position position="221"/>
    </location>
    <ligand>
        <name>heme c</name>
        <dbReference type="ChEBI" id="CHEBI:61717"/>
        <label>2</label>
    </ligand>
</feature>
<comment type="subcellular location">
    <subcellularLocation>
        <location evidence="1 19">Cell inner membrane</location>
    </subcellularLocation>
</comment>
<evidence type="ECO:0000256" key="20">
    <source>
        <dbReference type="PIRSR" id="PIRSR000006-1"/>
    </source>
</evidence>
<dbReference type="AlphaFoldDB" id="A0A2N3Q0P6"/>
<dbReference type="RefSeq" id="WP_101249192.1">
    <property type="nucleotide sequence ID" value="NZ_PIUM01000002.1"/>
</dbReference>
<comment type="function">
    <text evidence="19">C-type cytochrome. Part of the cbb3-type cytochrome c oxidase complex.</text>
</comment>
<dbReference type="GO" id="GO:0046872">
    <property type="term" value="F:metal ion binding"/>
    <property type="evidence" value="ECO:0007669"/>
    <property type="project" value="UniProtKB-KW"/>
</dbReference>
<comment type="pathway">
    <text evidence="2 19">Energy metabolism; oxidative phosphorylation.</text>
</comment>
<dbReference type="InterPro" id="IPR032858">
    <property type="entry name" value="CcoP_N"/>
</dbReference>
<dbReference type="GO" id="GO:0016491">
    <property type="term" value="F:oxidoreductase activity"/>
    <property type="evidence" value="ECO:0007669"/>
    <property type="project" value="UniProtKB-KW"/>
</dbReference>
<dbReference type="InterPro" id="IPR038414">
    <property type="entry name" value="CcoP_N_sf"/>
</dbReference>
<dbReference type="Proteomes" id="UP000233293">
    <property type="component" value="Unassembled WGS sequence"/>
</dbReference>
<evidence type="ECO:0000256" key="18">
    <source>
        <dbReference type="ARBA" id="ARBA00023136"/>
    </source>
</evidence>
<keyword evidence="12 19" id="KW-0375">Hydrogen ion transport</keyword>
<dbReference type="PANTHER" id="PTHR33751:SF1">
    <property type="entry name" value="CBB3-TYPE CYTOCHROME C OXIDASE SUBUNIT FIXP"/>
    <property type="match status" value="1"/>
</dbReference>
<keyword evidence="16 19" id="KW-0408">Iron</keyword>
<dbReference type="GO" id="GO:0006119">
    <property type="term" value="P:oxidative phosphorylation"/>
    <property type="evidence" value="ECO:0007669"/>
    <property type="project" value="UniProtKB-UniPathway"/>
</dbReference>
<dbReference type="Pfam" id="PF14715">
    <property type="entry name" value="FixP_N"/>
    <property type="match status" value="1"/>
</dbReference>
<evidence type="ECO:0000256" key="3">
    <source>
        <dbReference type="ARBA" id="ARBA00006113"/>
    </source>
</evidence>
<feature type="binding site" description="covalent" evidence="21">
    <location>
        <position position="122"/>
    </location>
    <ligand>
        <name>heme c</name>
        <dbReference type="ChEBI" id="CHEBI:61717"/>
        <label>1</label>
    </ligand>
</feature>
<evidence type="ECO:0000256" key="8">
    <source>
        <dbReference type="ARBA" id="ARBA00022660"/>
    </source>
</evidence>
<feature type="transmembrane region" description="Helical" evidence="22">
    <location>
        <begin position="33"/>
        <end position="52"/>
    </location>
</feature>
<keyword evidence="10 19" id="KW-0479">Metal-binding</keyword>
<keyword evidence="14 22" id="KW-1133">Transmembrane helix</keyword>
<feature type="binding site" description="axial binding residue" evidence="20">
    <location>
        <position position="265"/>
    </location>
    <ligand>
        <name>heme c</name>
        <dbReference type="ChEBI" id="CHEBI:61717"/>
        <label>1</label>
    </ligand>
    <ligandPart>
        <name>Fe</name>
        <dbReference type="ChEBI" id="CHEBI:18248"/>
    </ligandPart>
</feature>